<evidence type="ECO:0000256" key="1">
    <source>
        <dbReference type="ARBA" id="ARBA00023235"/>
    </source>
</evidence>
<evidence type="ECO:0000259" key="4">
    <source>
        <dbReference type="Pfam" id="PF01261"/>
    </source>
</evidence>
<dbReference type="InterPro" id="IPR026040">
    <property type="entry name" value="HyI-like"/>
</dbReference>
<dbReference type="InterPro" id="IPR036237">
    <property type="entry name" value="Xyl_isomerase-like_sf"/>
</dbReference>
<dbReference type="GO" id="GO:0008903">
    <property type="term" value="F:hydroxypyruvate isomerase activity"/>
    <property type="evidence" value="ECO:0007669"/>
    <property type="project" value="TreeGrafter"/>
</dbReference>
<keyword evidence="1 2" id="KW-0413">Isomerase</keyword>
<accession>A0A533I1R9</accession>
<dbReference type="PANTHER" id="PTHR43489">
    <property type="entry name" value="ISOMERASE"/>
    <property type="match status" value="1"/>
</dbReference>
<evidence type="ECO:0000256" key="2">
    <source>
        <dbReference type="PIRNR" id="PIRNR006241"/>
    </source>
</evidence>
<comment type="similarity">
    <text evidence="2">Belongs to the hyi family.</text>
</comment>
<feature type="active site" description="Proton donor/acceptor" evidence="3">
    <location>
        <position position="233"/>
    </location>
</feature>
<name>A0A533I1R9_PARDE</name>
<feature type="domain" description="Xylose isomerase-like TIM barrel" evidence="4">
    <location>
        <begin position="21"/>
        <end position="246"/>
    </location>
</feature>
<dbReference type="Proteomes" id="UP000315344">
    <property type="component" value="Unassembled WGS sequence"/>
</dbReference>
<evidence type="ECO:0000313" key="6">
    <source>
        <dbReference type="Proteomes" id="UP000315344"/>
    </source>
</evidence>
<dbReference type="Gene3D" id="3.20.20.150">
    <property type="entry name" value="Divalent-metal-dependent TIM barrel enzymes"/>
    <property type="match status" value="1"/>
</dbReference>
<dbReference type="PANTHER" id="PTHR43489:SF6">
    <property type="entry name" value="HYDROXYPYRUVATE ISOMERASE-RELATED"/>
    <property type="match status" value="1"/>
</dbReference>
<reference evidence="5 6" key="1">
    <citation type="journal article" date="2017" name="Nat. Commun.">
        <title>In situ click chemistry generation of cyclooxygenase-2 inhibitors.</title>
        <authorList>
            <person name="Bhardwaj A."/>
            <person name="Kaur J."/>
            <person name="Wuest M."/>
            <person name="Wuest F."/>
        </authorList>
    </citation>
    <scope>NUCLEOTIDE SEQUENCE [LARGE SCALE GENOMIC DNA]</scope>
    <source>
        <strain evidence="5">S2_012_000_R3_94</strain>
    </source>
</reference>
<organism evidence="5 6">
    <name type="scientific">Paracoccus denitrificans</name>
    <dbReference type="NCBI Taxonomy" id="266"/>
    <lineage>
        <taxon>Bacteria</taxon>
        <taxon>Pseudomonadati</taxon>
        <taxon>Pseudomonadota</taxon>
        <taxon>Alphaproteobacteria</taxon>
        <taxon>Rhodobacterales</taxon>
        <taxon>Paracoccaceae</taxon>
        <taxon>Paracoccus</taxon>
    </lineage>
</organism>
<dbReference type="AlphaFoldDB" id="A0A533I1R9"/>
<dbReference type="InterPro" id="IPR050417">
    <property type="entry name" value="Sugar_Epim/Isomerase"/>
</dbReference>
<evidence type="ECO:0000256" key="3">
    <source>
        <dbReference type="PIRSR" id="PIRSR006241-50"/>
    </source>
</evidence>
<dbReference type="EMBL" id="VAFL01000029">
    <property type="protein sequence ID" value="TKW63738.1"/>
    <property type="molecule type" value="Genomic_DNA"/>
</dbReference>
<proteinExistence type="inferred from homology"/>
<dbReference type="InterPro" id="IPR013022">
    <property type="entry name" value="Xyl_isomerase-like_TIM-brl"/>
</dbReference>
<evidence type="ECO:0000313" key="5">
    <source>
        <dbReference type="EMBL" id="TKW63738.1"/>
    </source>
</evidence>
<dbReference type="GO" id="GO:0046487">
    <property type="term" value="P:glyoxylate metabolic process"/>
    <property type="evidence" value="ECO:0007669"/>
    <property type="project" value="TreeGrafter"/>
</dbReference>
<dbReference type="SUPFAM" id="SSF51658">
    <property type="entry name" value="Xylose isomerase-like"/>
    <property type="match status" value="1"/>
</dbReference>
<dbReference type="PIRSF" id="PIRSF006241">
    <property type="entry name" value="HyI"/>
    <property type="match status" value="1"/>
</dbReference>
<feature type="active site" description="Proton donor/acceptor" evidence="3">
    <location>
        <position position="137"/>
    </location>
</feature>
<gene>
    <name evidence="5" type="ORF">DI616_19210</name>
</gene>
<sequence length="255" mass="27239">MPRFSAHLGYMFTELPLERRFAAAAEAGFADVEHPAPFALPAARCRVLLAENGLSMVQISSGSGAAGQKGLAALPGHEQAFRDDLLRALDYAEEIGCPLLHPMAGIAVPDQNGAVWSENIAFAMEAAGNCPVAIFVEPISRAAVPGYFLHRLDQYLFLTAPMDPAPLVLVDSYHAAMNGEDAAAFIRANPSRIAHVHIADAPGRHEPGTGGYDFRPLDAALHDIGYRGVIGCEYLPAGETRAGLSWRVGWPQTGR</sequence>
<comment type="caution">
    <text evidence="5">The sequence shown here is derived from an EMBL/GenBank/DDBJ whole genome shotgun (WGS) entry which is preliminary data.</text>
</comment>
<dbReference type="Pfam" id="PF01261">
    <property type="entry name" value="AP_endonuc_2"/>
    <property type="match status" value="1"/>
</dbReference>
<protein>
    <submittedName>
        <fullName evidence="5">TIM barrel protein</fullName>
    </submittedName>
</protein>